<keyword evidence="8" id="KW-1185">Reference proteome</keyword>
<evidence type="ECO:0000256" key="1">
    <source>
        <dbReference type="ARBA" id="ARBA00004141"/>
    </source>
</evidence>
<protein>
    <submittedName>
        <fullName evidence="7">DMT family transporter</fullName>
    </submittedName>
</protein>
<evidence type="ECO:0000256" key="5">
    <source>
        <dbReference type="SAM" id="Phobius"/>
    </source>
</evidence>
<feature type="transmembrane region" description="Helical" evidence="5">
    <location>
        <begin position="96"/>
        <end position="119"/>
    </location>
</feature>
<dbReference type="SUPFAM" id="SSF103481">
    <property type="entry name" value="Multidrug resistance efflux transporter EmrE"/>
    <property type="match status" value="2"/>
</dbReference>
<keyword evidence="3 5" id="KW-1133">Transmembrane helix</keyword>
<dbReference type="InterPro" id="IPR000620">
    <property type="entry name" value="EamA_dom"/>
</dbReference>
<evidence type="ECO:0000256" key="2">
    <source>
        <dbReference type="ARBA" id="ARBA00022692"/>
    </source>
</evidence>
<name>A0A4Y8R7V5_9HYPH</name>
<feature type="transmembrane region" description="Helical" evidence="5">
    <location>
        <begin position="157"/>
        <end position="175"/>
    </location>
</feature>
<dbReference type="Proteomes" id="UP000298179">
    <property type="component" value="Unassembled WGS sequence"/>
</dbReference>
<organism evidence="7 8">
    <name type="scientific">Jiella endophytica</name>
    <dbReference type="NCBI Taxonomy" id="2558362"/>
    <lineage>
        <taxon>Bacteria</taxon>
        <taxon>Pseudomonadati</taxon>
        <taxon>Pseudomonadota</taxon>
        <taxon>Alphaproteobacteria</taxon>
        <taxon>Hyphomicrobiales</taxon>
        <taxon>Aurantimonadaceae</taxon>
        <taxon>Jiella</taxon>
    </lineage>
</organism>
<keyword evidence="2 5" id="KW-0812">Transmembrane</keyword>
<evidence type="ECO:0000313" key="7">
    <source>
        <dbReference type="EMBL" id="TFF17597.1"/>
    </source>
</evidence>
<proteinExistence type="predicted"/>
<feature type="transmembrane region" description="Helical" evidence="5">
    <location>
        <begin position="69"/>
        <end position="90"/>
    </location>
</feature>
<keyword evidence="4 5" id="KW-0472">Membrane</keyword>
<feature type="transmembrane region" description="Helical" evidence="5">
    <location>
        <begin position="131"/>
        <end position="151"/>
    </location>
</feature>
<feature type="domain" description="EamA" evidence="6">
    <location>
        <begin position="14"/>
        <end position="144"/>
    </location>
</feature>
<evidence type="ECO:0000256" key="3">
    <source>
        <dbReference type="ARBA" id="ARBA00022989"/>
    </source>
</evidence>
<dbReference type="GO" id="GO:0016020">
    <property type="term" value="C:membrane"/>
    <property type="evidence" value="ECO:0007669"/>
    <property type="project" value="UniProtKB-SubCell"/>
</dbReference>
<gene>
    <name evidence="7" type="ORF">E3C22_24035</name>
</gene>
<dbReference type="InterPro" id="IPR050638">
    <property type="entry name" value="AA-Vitamin_Transporters"/>
</dbReference>
<reference evidence="7 8" key="1">
    <citation type="submission" date="2019-03" db="EMBL/GenBank/DDBJ databases">
        <title>Jiella endophytica sp. nov., a novel endophytic bacterium isolated from root of Ficus microcarpa Linn. f.</title>
        <authorList>
            <person name="Tuo L."/>
        </authorList>
    </citation>
    <scope>NUCLEOTIDE SEQUENCE [LARGE SCALE GENOMIC DNA]</scope>
    <source>
        <strain evidence="7 8">CBS5Q-3</strain>
    </source>
</reference>
<feature type="transmembrane region" description="Helical" evidence="5">
    <location>
        <begin position="12"/>
        <end position="33"/>
    </location>
</feature>
<comment type="caution">
    <text evidence="7">The sequence shown here is derived from an EMBL/GenBank/DDBJ whole genome shotgun (WGS) entry which is preliminary data.</text>
</comment>
<feature type="transmembrane region" description="Helical" evidence="5">
    <location>
        <begin position="187"/>
        <end position="208"/>
    </location>
</feature>
<comment type="subcellular location">
    <subcellularLocation>
        <location evidence="1">Membrane</location>
        <topology evidence="1">Multi-pass membrane protein</topology>
    </subcellularLocation>
</comment>
<dbReference type="PANTHER" id="PTHR32322">
    <property type="entry name" value="INNER MEMBRANE TRANSPORTER"/>
    <property type="match status" value="1"/>
</dbReference>
<feature type="transmembrane region" description="Helical" evidence="5">
    <location>
        <begin position="39"/>
        <end position="62"/>
    </location>
</feature>
<evidence type="ECO:0000313" key="8">
    <source>
        <dbReference type="Proteomes" id="UP000298179"/>
    </source>
</evidence>
<feature type="transmembrane region" description="Helical" evidence="5">
    <location>
        <begin position="277"/>
        <end position="301"/>
    </location>
</feature>
<feature type="transmembrane region" description="Helical" evidence="5">
    <location>
        <begin position="220"/>
        <end position="240"/>
    </location>
</feature>
<sequence>MPGTKPMTGSDWTLLLALSVLWGGSFFFVQIAVAELPVLTIVALRVALAALTLFAVLACLRIPFPTRPAVLLAFLGMGVLNNALPFSLFVWSQTHITSGLAAILNATTPLFGVIVANALTSDEKLTANRLTGVLVGFAGVIVLIGLAAVFAPGSETMAELACLGAALSYTFAGVFGRRFKRMGVSPIATATGQVAASSLLLVPLALLVDRPWTLPMPGAATIAAVLGIAILCTALAYILYFRLLASAGATNLLLVTFLIPVSAVILGVAFLGEILKLQHVAGMALIGLGLAAIDGRLWRLLANAKRGARKRPA</sequence>
<dbReference type="RefSeq" id="WP_134764438.1">
    <property type="nucleotide sequence ID" value="NZ_SOZD01000018.1"/>
</dbReference>
<dbReference type="EMBL" id="SOZD01000018">
    <property type="protein sequence ID" value="TFF17597.1"/>
    <property type="molecule type" value="Genomic_DNA"/>
</dbReference>
<dbReference type="InterPro" id="IPR037185">
    <property type="entry name" value="EmrE-like"/>
</dbReference>
<dbReference type="PANTHER" id="PTHR32322:SF9">
    <property type="entry name" value="AMINO-ACID METABOLITE EFFLUX PUMP-RELATED"/>
    <property type="match status" value="1"/>
</dbReference>
<dbReference type="AlphaFoldDB" id="A0A4Y8R7V5"/>
<dbReference type="Pfam" id="PF00892">
    <property type="entry name" value="EamA"/>
    <property type="match status" value="2"/>
</dbReference>
<accession>A0A4Y8R7V5</accession>
<evidence type="ECO:0000256" key="4">
    <source>
        <dbReference type="ARBA" id="ARBA00023136"/>
    </source>
</evidence>
<dbReference type="OrthoDB" id="9810556at2"/>
<evidence type="ECO:0000259" key="6">
    <source>
        <dbReference type="Pfam" id="PF00892"/>
    </source>
</evidence>
<feature type="transmembrane region" description="Helical" evidence="5">
    <location>
        <begin position="252"/>
        <end position="271"/>
    </location>
</feature>
<feature type="domain" description="EamA" evidence="6">
    <location>
        <begin position="157"/>
        <end position="292"/>
    </location>
</feature>